<dbReference type="EMBL" id="JH669187">
    <property type="protein sequence ID" value="KAG6464524.1"/>
    <property type="molecule type" value="Genomic_DNA"/>
</dbReference>
<evidence type="ECO:0000313" key="1">
    <source>
        <dbReference type="EMBL" id="KAG6464526.1"/>
    </source>
</evidence>
<organism evidence="1 2">
    <name type="scientific">Manduca sexta</name>
    <name type="common">Tobacco hawkmoth</name>
    <name type="synonym">Tobacco hornworm</name>
    <dbReference type="NCBI Taxonomy" id="7130"/>
    <lineage>
        <taxon>Eukaryota</taxon>
        <taxon>Metazoa</taxon>
        <taxon>Ecdysozoa</taxon>
        <taxon>Arthropoda</taxon>
        <taxon>Hexapoda</taxon>
        <taxon>Insecta</taxon>
        <taxon>Pterygota</taxon>
        <taxon>Neoptera</taxon>
        <taxon>Endopterygota</taxon>
        <taxon>Lepidoptera</taxon>
        <taxon>Glossata</taxon>
        <taxon>Ditrysia</taxon>
        <taxon>Bombycoidea</taxon>
        <taxon>Sphingidae</taxon>
        <taxon>Sphinginae</taxon>
        <taxon>Sphingini</taxon>
        <taxon>Manduca</taxon>
    </lineage>
</organism>
<protein>
    <recommendedName>
        <fullName evidence="3">NACHT domain-containing protein</fullName>
    </recommendedName>
</protein>
<dbReference type="Proteomes" id="UP000791440">
    <property type="component" value="Unassembled WGS sequence"/>
</dbReference>
<dbReference type="EMBL" id="JH669187">
    <property type="protein sequence ID" value="KAG6464527.1"/>
    <property type="molecule type" value="Genomic_DNA"/>
</dbReference>
<gene>
    <name evidence="1" type="ORF">O3G_MSEX014577</name>
</gene>
<proteinExistence type="predicted"/>
<sequence>MQEGNVDYLKRNMNDFDKVFRDLKNKGLLTFLNTIYLNGVYNVGLEYTSEAVEVLSVCKNDTPSAAMVVVHTDVHMLTCHKLVQYLGRAEDYTFIDIDYVCRVSPHTMDMIIAELTENDIPNVVIVCEDVSKYNIDDLIASCRAKKIILVTRDYAESEGCVSVRDDKINLTDLTDLSQTKILETKFVYQGLEVTFADVFDEGTKNLIDPKILQKIINKEQITLGETLEESTYNEIKQYYVPRSLKYNEKVYDNKDFLQDYTSMSLTTYDEYDDYNDTFCPLTLLDHREAFQNRFETQPHDIVLVLDTSGMGKSTLLTNLSLETKIHYPKIWIQRINLIDHTKTFKKWQDEGVEVNNEVALKFICNIGISKTINKDNVWTYKNIDFEIVNDEIKVIGSVEDDALLSFELRILLHCYKEGNFIFLFDGFDEICPMYSTEVTQLINQLSCFKATSNATVEGGAMPRSCAWITCRSYNDLTELLEDKFGKSYSLQPFTYADVSVFLDKYMKHNFSLNTISKEQLNNINVFFEYMKKFKGNANTMENGLTLMNLSLHSIYVAALRYFNSETKRTYLSPDLLRYVRNWQRQVSDDFFQDYRQLNDAFTLSGVPLHVYLAVNYFHDQIKNIALIDEDNAKQLWDLDANAFAFYEGFLETKLKNWLVEKNGLDISKTAVGTIFKNQRIEFRNNHKKLAFFAIFHERIHEGCSMHNVNKIIKDMERGEEHTGLVDRIINGVPKFVHYTFAEYFAVECILDFLKSDDWDEQKYMMDFILVHILSWSISGVLSILDLKLKFDLDLVKSVYCTRMYQFLFKCLVEQNKLFQPTEYIDEVYIINAEPATPHLDKVLQLGLPNLTDFFIKAVIASVNEKTLTDFIYLMDHGFFINKLFKHEYYDYGLELIECVRRINPKKNCSHRH</sequence>
<comment type="caution">
    <text evidence="1">The sequence shown here is derived from an EMBL/GenBank/DDBJ whole genome shotgun (WGS) entry which is preliminary data.</text>
</comment>
<evidence type="ECO:0000313" key="2">
    <source>
        <dbReference type="Proteomes" id="UP000791440"/>
    </source>
</evidence>
<keyword evidence="2" id="KW-1185">Reference proteome</keyword>
<dbReference type="EMBL" id="JH669187">
    <property type="protein sequence ID" value="KAG6464525.1"/>
    <property type="molecule type" value="Genomic_DNA"/>
</dbReference>
<name>A0A922D0A0_MANSE</name>
<reference evidence="1" key="2">
    <citation type="submission" date="2020-12" db="EMBL/GenBank/DDBJ databases">
        <authorList>
            <person name="Kanost M."/>
        </authorList>
    </citation>
    <scope>NUCLEOTIDE SEQUENCE</scope>
</reference>
<evidence type="ECO:0008006" key="3">
    <source>
        <dbReference type="Google" id="ProtNLM"/>
    </source>
</evidence>
<reference evidence="1" key="1">
    <citation type="journal article" date="2016" name="Insect Biochem. Mol. Biol.">
        <title>Multifaceted biological insights from a draft genome sequence of the tobacco hornworm moth, Manduca sexta.</title>
        <authorList>
            <person name="Kanost M.R."/>
            <person name="Arrese E.L."/>
            <person name="Cao X."/>
            <person name="Chen Y.R."/>
            <person name="Chellapilla S."/>
            <person name="Goldsmith M.R."/>
            <person name="Grosse-Wilde E."/>
            <person name="Heckel D.G."/>
            <person name="Herndon N."/>
            <person name="Jiang H."/>
            <person name="Papanicolaou A."/>
            <person name="Qu J."/>
            <person name="Soulages J.L."/>
            <person name="Vogel H."/>
            <person name="Walters J."/>
            <person name="Waterhouse R.M."/>
            <person name="Ahn S.J."/>
            <person name="Almeida F.C."/>
            <person name="An C."/>
            <person name="Aqrawi P."/>
            <person name="Bretschneider A."/>
            <person name="Bryant W.B."/>
            <person name="Bucks S."/>
            <person name="Chao H."/>
            <person name="Chevignon G."/>
            <person name="Christen J.M."/>
            <person name="Clarke D.F."/>
            <person name="Dittmer N.T."/>
            <person name="Ferguson L.C.F."/>
            <person name="Garavelou S."/>
            <person name="Gordon K.H.J."/>
            <person name="Gunaratna R.T."/>
            <person name="Han Y."/>
            <person name="Hauser F."/>
            <person name="He Y."/>
            <person name="Heidel-Fischer H."/>
            <person name="Hirsh A."/>
            <person name="Hu Y."/>
            <person name="Jiang H."/>
            <person name="Kalra D."/>
            <person name="Klinner C."/>
            <person name="Konig C."/>
            <person name="Kovar C."/>
            <person name="Kroll A.R."/>
            <person name="Kuwar S.S."/>
            <person name="Lee S.L."/>
            <person name="Lehman R."/>
            <person name="Li K."/>
            <person name="Li Z."/>
            <person name="Liang H."/>
            <person name="Lovelace S."/>
            <person name="Lu Z."/>
            <person name="Mansfield J.H."/>
            <person name="McCulloch K.J."/>
            <person name="Mathew T."/>
            <person name="Morton B."/>
            <person name="Muzny D.M."/>
            <person name="Neunemann D."/>
            <person name="Ongeri F."/>
            <person name="Pauchet Y."/>
            <person name="Pu L.L."/>
            <person name="Pyrousis I."/>
            <person name="Rao X.J."/>
            <person name="Redding A."/>
            <person name="Roesel C."/>
            <person name="Sanchez-Gracia A."/>
            <person name="Schaack S."/>
            <person name="Shukla A."/>
            <person name="Tetreau G."/>
            <person name="Wang Y."/>
            <person name="Xiong G.H."/>
            <person name="Traut W."/>
            <person name="Walsh T.K."/>
            <person name="Worley K.C."/>
            <person name="Wu D."/>
            <person name="Wu W."/>
            <person name="Wu Y.Q."/>
            <person name="Zhang X."/>
            <person name="Zou Z."/>
            <person name="Zucker H."/>
            <person name="Briscoe A.D."/>
            <person name="Burmester T."/>
            <person name="Clem R.J."/>
            <person name="Feyereisen R."/>
            <person name="Grimmelikhuijzen C.J.P."/>
            <person name="Hamodrakas S.J."/>
            <person name="Hansson B.S."/>
            <person name="Huguet E."/>
            <person name="Jermiin L.S."/>
            <person name="Lan Q."/>
            <person name="Lehman H.K."/>
            <person name="Lorenzen M."/>
            <person name="Merzendorfer H."/>
            <person name="Michalopoulos I."/>
            <person name="Morton D.B."/>
            <person name="Muthukrishnan S."/>
            <person name="Oakeshott J.G."/>
            <person name="Palmer W."/>
            <person name="Park Y."/>
            <person name="Passarelli A.L."/>
            <person name="Rozas J."/>
            <person name="Schwartz L.M."/>
            <person name="Smith W."/>
            <person name="Southgate A."/>
            <person name="Vilcinskas A."/>
            <person name="Vogt R."/>
            <person name="Wang P."/>
            <person name="Werren J."/>
            <person name="Yu X.Q."/>
            <person name="Zhou J.J."/>
            <person name="Brown S.J."/>
            <person name="Scherer S.E."/>
            <person name="Richards S."/>
            <person name="Blissard G.W."/>
        </authorList>
    </citation>
    <scope>NUCLEOTIDE SEQUENCE</scope>
</reference>
<accession>A0A922D0A0</accession>
<dbReference type="EMBL" id="JH669187">
    <property type="protein sequence ID" value="KAG6464526.1"/>
    <property type="molecule type" value="Genomic_DNA"/>
</dbReference>
<dbReference type="AlphaFoldDB" id="A0A922D0A0"/>